<dbReference type="PROSITE" id="PS00372">
    <property type="entry name" value="PTS_EIIA_TYPE_2_HIS"/>
    <property type="match status" value="1"/>
</dbReference>
<dbReference type="InterPro" id="IPR051541">
    <property type="entry name" value="PTS_SugarTrans_NitroReg"/>
</dbReference>
<sequence length="179" mass="19318">MAILAGSIPERTGEPSTTNYEAKRLMQLANILKPSSVRVLGGTSSKKRLFQDLGEMAESVYRLNAETVIEALTEREGLGPTGVGQGVALPHARLEGLSEVCGLFIRLERPLDFDSVDRQPVDLVFALFAPTEAGVEHLKALALVSRTLRDSAVRSKLRANHDPSTLHTILTDVTSSQAA</sequence>
<evidence type="ECO:0000259" key="1">
    <source>
        <dbReference type="PROSITE" id="PS51094"/>
    </source>
</evidence>
<dbReference type="PANTHER" id="PTHR47738:SF1">
    <property type="entry name" value="NITROGEN REGULATORY PROTEIN"/>
    <property type="match status" value="1"/>
</dbReference>
<dbReference type="Gene3D" id="3.40.930.10">
    <property type="entry name" value="Mannitol-specific EII, Chain A"/>
    <property type="match status" value="1"/>
</dbReference>
<dbReference type="Proteomes" id="UP000201613">
    <property type="component" value="Unassembled WGS sequence"/>
</dbReference>
<dbReference type="EC" id="2.7.1.-" evidence="2"/>
<evidence type="ECO:0000313" key="3">
    <source>
        <dbReference type="Proteomes" id="UP000201613"/>
    </source>
</evidence>
<feature type="domain" description="PTS EIIA type-2" evidence="1">
    <location>
        <begin position="30"/>
        <end position="173"/>
    </location>
</feature>
<dbReference type="InterPro" id="IPR002178">
    <property type="entry name" value="PTS_EIIA_type-2_dom"/>
</dbReference>
<gene>
    <name evidence="2" type="primary">ptsN</name>
    <name evidence="2" type="ORF">LOM8899_01232</name>
</gene>
<evidence type="ECO:0000313" key="2">
    <source>
        <dbReference type="EMBL" id="SMY07100.1"/>
    </source>
</evidence>
<dbReference type="GO" id="GO:0016740">
    <property type="term" value="F:transferase activity"/>
    <property type="evidence" value="ECO:0007669"/>
    <property type="project" value="UniProtKB-KW"/>
</dbReference>
<accession>A0A238LDU0</accession>
<dbReference type="PROSITE" id="PS51094">
    <property type="entry name" value="PTS_EIIA_TYPE_2"/>
    <property type="match status" value="1"/>
</dbReference>
<keyword evidence="2" id="KW-0808">Transferase</keyword>
<protein>
    <submittedName>
        <fullName evidence="2">Nitrogen regulatory protein</fullName>
        <ecNumber evidence="2">2.7.1.-</ecNumber>
    </submittedName>
</protein>
<keyword evidence="3" id="KW-1185">Reference proteome</keyword>
<reference evidence="2 3" key="1">
    <citation type="submission" date="2017-05" db="EMBL/GenBank/DDBJ databases">
        <authorList>
            <person name="Song R."/>
            <person name="Chenine A.L."/>
            <person name="Ruprecht R.M."/>
        </authorList>
    </citation>
    <scope>NUCLEOTIDE SEQUENCE [LARGE SCALE GENOMIC DNA]</scope>
    <source>
        <strain evidence="2 3">CECT 8899</strain>
    </source>
</reference>
<dbReference type="InterPro" id="IPR016152">
    <property type="entry name" value="PTrfase/Anion_transptr"/>
</dbReference>
<dbReference type="CDD" id="cd00211">
    <property type="entry name" value="PTS_IIA_fru"/>
    <property type="match status" value="1"/>
</dbReference>
<dbReference type="EMBL" id="FXZK01000001">
    <property type="protein sequence ID" value="SMY07100.1"/>
    <property type="molecule type" value="Genomic_DNA"/>
</dbReference>
<proteinExistence type="predicted"/>
<dbReference type="PANTHER" id="PTHR47738">
    <property type="entry name" value="PTS SYSTEM FRUCTOSE-LIKE EIIA COMPONENT-RELATED"/>
    <property type="match status" value="1"/>
</dbReference>
<name>A0A238LDU0_9RHOB</name>
<dbReference type="GO" id="GO:0030295">
    <property type="term" value="F:protein kinase activator activity"/>
    <property type="evidence" value="ECO:0007669"/>
    <property type="project" value="TreeGrafter"/>
</dbReference>
<organism evidence="2 3">
    <name type="scientific">Flavimaricola marinus</name>
    <dbReference type="NCBI Taxonomy" id="1819565"/>
    <lineage>
        <taxon>Bacteria</taxon>
        <taxon>Pseudomonadati</taxon>
        <taxon>Pseudomonadota</taxon>
        <taxon>Alphaproteobacteria</taxon>
        <taxon>Rhodobacterales</taxon>
        <taxon>Paracoccaceae</taxon>
        <taxon>Flavimaricola</taxon>
    </lineage>
</organism>
<dbReference type="Pfam" id="PF00359">
    <property type="entry name" value="PTS_EIIA_2"/>
    <property type="match status" value="1"/>
</dbReference>
<dbReference type="SUPFAM" id="SSF55804">
    <property type="entry name" value="Phoshotransferase/anion transport protein"/>
    <property type="match status" value="1"/>
</dbReference>
<dbReference type="AlphaFoldDB" id="A0A238LDU0"/>